<keyword evidence="1" id="KW-1133">Transmembrane helix</keyword>
<reference evidence="2 3" key="1">
    <citation type="submission" date="2016-05" db="EMBL/GenBank/DDBJ databases">
        <title>Niabella ginsenosidivorans BS26 whole genome sequencing.</title>
        <authorList>
            <person name="Im W.T."/>
            <person name="Siddiqi M.Z."/>
        </authorList>
    </citation>
    <scope>NUCLEOTIDE SEQUENCE [LARGE SCALE GENOMIC DNA]</scope>
    <source>
        <strain evidence="2 3">BS26</strain>
    </source>
</reference>
<accession>A0A1A9HW20</accession>
<dbReference type="Proteomes" id="UP000077667">
    <property type="component" value="Chromosome"/>
</dbReference>
<dbReference type="RefSeq" id="WP_067750520.1">
    <property type="nucleotide sequence ID" value="NZ_CP015772.1"/>
</dbReference>
<dbReference type="EMBL" id="CP015772">
    <property type="protein sequence ID" value="ANH79598.1"/>
    <property type="molecule type" value="Genomic_DNA"/>
</dbReference>
<organism evidence="2 3">
    <name type="scientific">Niabella ginsenosidivorans</name>
    <dbReference type="NCBI Taxonomy" id="1176587"/>
    <lineage>
        <taxon>Bacteria</taxon>
        <taxon>Pseudomonadati</taxon>
        <taxon>Bacteroidota</taxon>
        <taxon>Chitinophagia</taxon>
        <taxon>Chitinophagales</taxon>
        <taxon>Chitinophagaceae</taxon>
        <taxon>Niabella</taxon>
    </lineage>
</organism>
<sequence length="133" mass="15056">MKSKINWDAIGISASVICAVHCAVLPLFMASLPLFGVNIIENRSFEAGMILLAFLIGIYALSHGYKKHHHKMLPIILFTLGIGFLVLKQIFLLYHNLLLIPAVVFIIGAHILNYRYCRRHNHAHADDCNHDHF</sequence>
<dbReference type="GO" id="GO:0016020">
    <property type="term" value="C:membrane"/>
    <property type="evidence" value="ECO:0007669"/>
    <property type="project" value="InterPro"/>
</dbReference>
<feature type="transmembrane region" description="Helical" evidence="1">
    <location>
        <begin position="47"/>
        <end position="65"/>
    </location>
</feature>
<evidence type="ECO:0000256" key="1">
    <source>
        <dbReference type="SAM" id="Phobius"/>
    </source>
</evidence>
<dbReference type="OrthoDB" id="5966279at2"/>
<dbReference type="Pfam" id="PF03203">
    <property type="entry name" value="MerC"/>
    <property type="match status" value="1"/>
</dbReference>
<feature type="transmembrane region" description="Helical" evidence="1">
    <location>
        <begin position="12"/>
        <end position="35"/>
    </location>
</feature>
<protein>
    <recommendedName>
        <fullName evidence="4">MerC mercury resistance protein</fullName>
    </recommendedName>
</protein>
<dbReference type="AlphaFoldDB" id="A0A1A9HW20"/>
<feature type="transmembrane region" description="Helical" evidence="1">
    <location>
        <begin position="97"/>
        <end position="114"/>
    </location>
</feature>
<feature type="transmembrane region" description="Helical" evidence="1">
    <location>
        <begin position="72"/>
        <end position="91"/>
    </location>
</feature>
<keyword evidence="1" id="KW-0472">Membrane</keyword>
<proteinExistence type="predicted"/>
<gene>
    <name evidence="2" type="ORF">A8C56_00185</name>
</gene>
<dbReference type="KEGG" id="nia:A8C56_00185"/>
<dbReference type="STRING" id="1176587.A8C56_00185"/>
<name>A0A1A9HW20_9BACT</name>
<keyword evidence="1" id="KW-0812">Transmembrane</keyword>
<evidence type="ECO:0000313" key="2">
    <source>
        <dbReference type="EMBL" id="ANH79598.1"/>
    </source>
</evidence>
<evidence type="ECO:0000313" key="3">
    <source>
        <dbReference type="Proteomes" id="UP000077667"/>
    </source>
</evidence>
<dbReference type="InterPro" id="IPR004891">
    <property type="entry name" value="Mercury-R_MerC"/>
</dbReference>
<keyword evidence="3" id="KW-1185">Reference proteome</keyword>
<evidence type="ECO:0008006" key="4">
    <source>
        <dbReference type="Google" id="ProtNLM"/>
    </source>
</evidence>
<dbReference type="GO" id="GO:0015097">
    <property type="term" value="F:mercury ion transmembrane transporter activity"/>
    <property type="evidence" value="ECO:0007669"/>
    <property type="project" value="InterPro"/>
</dbReference>